<dbReference type="Gene3D" id="1.10.10.10">
    <property type="entry name" value="Winged helix-like DNA-binding domain superfamily/Winged helix DNA-binding domain"/>
    <property type="match status" value="1"/>
</dbReference>
<dbReference type="EMBL" id="AP026868">
    <property type="protein sequence ID" value="BDS15609.1"/>
    <property type="molecule type" value="Genomic_DNA"/>
</dbReference>
<dbReference type="Proteomes" id="UP001060919">
    <property type="component" value="Plasmid pAUEa"/>
</dbReference>
<sequence length="162" mass="18916">MIKIVPLIYLILIVSFSVLSIQHTPASNLEIDLLSYRPSVNSSCSSIPQYYFSDQRLKKNIRDYEKALETVSLLKGKQYYWKAEKLTDKSFNKRLQYGFIAQEVEKVLPNLVHQDKNGYKAINYIQIIPILTNSIQGLQRENQQLLDLIQRLEQRVNVLEKL</sequence>
<dbReference type="InterPro" id="IPR030392">
    <property type="entry name" value="S74_ICA"/>
</dbReference>
<geneLocation type="plasmid" evidence="3 4">
    <name>pAUEa</name>
</geneLocation>
<evidence type="ECO:0000256" key="1">
    <source>
        <dbReference type="SAM" id="Coils"/>
    </source>
</evidence>
<dbReference type="KEGG" id="aup:AsAng_0063930"/>
<proteinExistence type="predicted"/>
<evidence type="ECO:0000313" key="4">
    <source>
        <dbReference type="Proteomes" id="UP001060919"/>
    </source>
</evidence>
<name>A0A916DVX8_9BACT</name>
<keyword evidence="1" id="KW-0175">Coiled coil</keyword>
<reference evidence="3" key="1">
    <citation type="submission" date="2022-09" db="EMBL/GenBank/DDBJ databases">
        <title>Aureispira anguillicida sp. nov., isolated from Leptocephalus of Japanese eel Anguilla japonica.</title>
        <authorList>
            <person name="Yuasa K."/>
            <person name="Mekata T."/>
            <person name="Ikunari K."/>
        </authorList>
    </citation>
    <scope>NUCLEOTIDE SEQUENCE</scope>
    <source>
        <strain evidence="3">EL160426</strain>
        <plasmid evidence="3">pAUEa</plasmid>
    </source>
</reference>
<keyword evidence="4" id="KW-1185">Reference proteome</keyword>
<accession>A0A916DVX8</accession>
<keyword evidence="3" id="KW-0614">Plasmid</keyword>
<evidence type="ECO:0000259" key="2">
    <source>
        <dbReference type="PROSITE" id="PS51688"/>
    </source>
</evidence>
<dbReference type="PROSITE" id="PS51688">
    <property type="entry name" value="ICA"/>
    <property type="match status" value="1"/>
</dbReference>
<organism evidence="3 4">
    <name type="scientific">Aureispira anguillae</name>
    <dbReference type="NCBI Taxonomy" id="2864201"/>
    <lineage>
        <taxon>Bacteria</taxon>
        <taxon>Pseudomonadati</taxon>
        <taxon>Bacteroidota</taxon>
        <taxon>Saprospiria</taxon>
        <taxon>Saprospirales</taxon>
        <taxon>Saprospiraceae</taxon>
        <taxon>Aureispira</taxon>
    </lineage>
</organism>
<dbReference type="AlphaFoldDB" id="A0A916DVX8"/>
<evidence type="ECO:0000313" key="3">
    <source>
        <dbReference type="EMBL" id="BDS15609.1"/>
    </source>
</evidence>
<dbReference type="InterPro" id="IPR036388">
    <property type="entry name" value="WH-like_DNA-bd_sf"/>
</dbReference>
<feature type="domain" description="Peptidase S74" evidence="2">
    <location>
        <begin position="53"/>
        <end position="156"/>
    </location>
</feature>
<feature type="coiled-coil region" evidence="1">
    <location>
        <begin position="135"/>
        <end position="162"/>
    </location>
</feature>
<dbReference type="RefSeq" id="WP_264793597.1">
    <property type="nucleotide sequence ID" value="NZ_AP026868.1"/>
</dbReference>
<dbReference type="Pfam" id="PF13884">
    <property type="entry name" value="Peptidase_S74"/>
    <property type="match status" value="1"/>
</dbReference>
<protein>
    <submittedName>
        <fullName evidence="3">Tail fiber domain-containing protein</fullName>
    </submittedName>
</protein>
<gene>
    <name evidence="3" type="ORF">AsAng_0063930</name>
</gene>